<dbReference type="AlphaFoldDB" id="A0A915JFY9"/>
<proteinExistence type="predicted"/>
<organism evidence="1 2">
    <name type="scientific">Romanomermis culicivorax</name>
    <name type="common">Nematode worm</name>
    <dbReference type="NCBI Taxonomy" id="13658"/>
    <lineage>
        <taxon>Eukaryota</taxon>
        <taxon>Metazoa</taxon>
        <taxon>Ecdysozoa</taxon>
        <taxon>Nematoda</taxon>
        <taxon>Enoplea</taxon>
        <taxon>Dorylaimia</taxon>
        <taxon>Mermithida</taxon>
        <taxon>Mermithoidea</taxon>
        <taxon>Mermithidae</taxon>
        <taxon>Romanomermis</taxon>
    </lineage>
</organism>
<keyword evidence="1" id="KW-1185">Reference proteome</keyword>
<reference evidence="2" key="1">
    <citation type="submission" date="2022-11" db="UniProtKB">
        <authorList>
            <consortium name="WormBaseParasite"/>
        </authorList>
    </citation>
    <scope>IDENTIFICATION</scope>
</reference>
<sequence>CIGSKILKISGRGPKFQGYRDILAKPFCGPLEFSASVNRYRISKSKIFKPEVNPGNSGTRVMDKRVPGLLAPENF</sequence>
<evidence type="ECO:0000313" key="1">
    <source>
        <dbReference type="Proteomes" id="UP000887565"/>
    </source>
</evidence>
<dbReference type="Proteomes" id="UP000887565">
    <property type="component" value="Unplaced"/>
</dbReference>
<name>A0A915JFY9_ROMCU</name>
<evidence type="ECO:0000313" key="2">
    <source>
        <dbReference type="WBParaSite" id="nRc.2.0.1.t25114-RA"/>
    </source>
</evidence>
<dbReference type="WBParaSite" id="nRc.2.0.1.t25114-RA">
    <property type="protein sequence ID" value="nRc.2.0.1.t25114-RA"/>
    <property type="gene ID" value="nRc.2.0.1.g25114"/>
</dbReference>
<accession>A0A915JFY9</accession>
<protein>
    <submittedName>
        <fullName evidence="2">Uncharacterized protein</fullName>
    </submittedName>
</protein>